<dbReference type="PANTHER" id="PTHR46677:SF1">
    <property type="entry name" value="SMC5-SMC6 COMPLEX LOCALIZATION FACTOR PROTEIN 1"/>
    <property type="match status" value="1"/>
</dbReference>
<evidence type="ECO:0000313" key="3">
    <source>
        <dbReference type="Proteomes" id="UP000261640"/>
    </source>
</evidence>
<dbReference type="GO" id="GO:0035861">
    <property type="term" value="C:site of double-strand break"/>
    <property type="evidence" value="ECO:0007669"/>
    <property type="project" value="TreeGrafter"/>
</dbReference>
<dbReference type="GeneTree" id="ENSGT00940000158953"/>
<dbReference type="SUPFAM" id="SSF48403">
    <property type="entry name" value="Ankyrin repeat"/>
    <property type="match status" value="1"/>
</dbReference>
<feature type="repeat" description="ANK" evidence="1">
    <location>
        <begin position="179"/>
        <end position="201"/>
    </location>
</feature>
<dbReference type="Gene3D" id="1.25.40.20">
    <property type="entry name" value="Ankyrin repeat-containing domain"/>
    <property type="match status" value="1"/>
</dbReference>
<feature type="repeat" description="ANK" evidence="1">
    <location>
        <begin position="111"/>
        <end position="144"/>
    </location>
</feature>
<sequence>MDILFCLSGQGIFHFVYRQECMLYFPSLCLVDVSPVVLAELVLRVSSTRLKLVMADAIFRNLCCRNGFTLGDEPLSLKKMVCTWVIQSSLVKETGQEKENIPKGFNRVNAAGETLLHRACKRNQVETVLQILALPGTDVNVRDHAGWTPLHEACNHGSTACVEALLRHHPTPVLNSQVGGVSPLHDALLNGNMDIAKMLLEYSHCLNCPLWATVETLRCKMAASMKGDWLLRRFKRLIVKLRKCNDWYFLVNNTQHIYEYCVLFLLIDRSEYYTLNL</sequence>
<dbReference type="AlphaFoldDB" id="A0A7N8YQP8"/>
<dbReference type="SMART" id="SM00248">
    <property type="entry name" value="ANK"/>
    <property type="match status" value="3"/>
</dbReference>
<dbReference type="PROSITE" id="PS50297">
    <property type="entry name" value="ANK_REP_REGION"/>
    <property type="match status" value="2"/>
</dbReference>
<organism evidence="2 3">
    <name type="scientific">Mastacembelus armatus</name>
    <name type="common">zig-zag eel</name>
    <dbReference type="NCBI Taxonomy" id="205130"/>
    <lineage>
        <taxon>Eukaryota</taxon>
        <taxon>Metazoa</taxon>
        <taxon>Chordata</taxon>
        <taxon>Craniata</taxon>
        <taxon>Vertebrata</taxon>
        <taxon>Euteleostomi</taxon>
        <taxon>Actinopterygii</taxon>
        <taxon>Neopterygii</taxon>
        <taxon>Teleostei</taxon>
        <taxon>Neoteleostei</taxon>
        <taxon>Acanthomorphata</taxon>
        <taxon>Anabantaria</taxon>
        <taxon>Synbranchiformes</taxon>
        <taxon>Mastacembelidae</taxon>
        <taxon>Mastacembelus</taxon>
    </lineage>
</organism>
<dbReference type="GO" id="GO:1990166">
    <property type="term" value="P:protein localization to site of double-strand break"/>
    <property type="evidence" value="ECO:0007669"/>
    <property type="project" value="TreeGrafter"/>
</dbReference>
<evidence type="ECO:0000313" key="2">
    <source>
        <dbReference type="Ensembl" id="ENSMAMP00000068148.1"/>
    </source>
</evidence>
<proteinExistence type="predicted"/>
<dbReference type="InterPro" id="IPR002110">
    <property type="entry name" value="Ankyrin_rpt"/>
</dbReference>
<dbReference type="PROSITE" id="PS50088">
    <property type="entry name" value="ANK_REPEAT"/>
    <property type="match status" value="2"/>
</dbReference>
<accession>A0A7N8YQP8</accession>
<dbReference type="GO" id="GO:2000781">
    <property type="term" value="P:positive regulation of double-strand break repair"/>
    <property type="evidence" value="ECO:0007669"/>
    <property type="project" value="InterPro"/>
</dbReference>
<dbReference type="Pfam" id="PF12796">
    <property type="entry name" value="Ank_2"/>
    <property type="match status" value="1"/>
</dbReference>
<name>A0A7N8YQP8_9TELE</name>
<reference evidence="2" key="2">
    <citation type="submission" date="2025-09" db="UniProtKB">
        <authorList>
            <consortium name="Ensembl"/>
        </authorList>
    </citation>
    <scope>IDENTIFICATION</scope>
</reference>
<evidence type="ECO:0000256" key="1">
    <source>
        <dbReference type="PROSITE-ProRule" id="PRU00023"/>
    </source>
</evidence>
<keyword evidence="1" id="KW-0040">ANK repeat</keyword>
<dbReference type="Ensembl" id="ENSMAMT00000037565.1">
    <property type="protein sequence ID" value="ENSMAMP00000068148.1"/>
    <property type="gene ID" value="ENSMAMG00000011335.2"/>
</dbReference>
<dbReference type="PANTHER" id="PTHR46677">
    <property type="entry name" value="SMC5-SMC6 COMPLEX LOCALIZATION FACTOR PROTEIN 1"/>
    <property type="match status" value="1"/>
</dbReference>
<reference evidence="2" key="1">
    <citation type="submission" date="2025-08" db="UniProtKB">
        <authorList>
            <consortium name="Ensembl"/>
        </authorList>
    </citation>
    <scope>IDENTIFICATION</scope>
</reference>
<dbReference type="InterPro" id="IPR042479">
    <property type="entry name" value="Slf1"/>
</dbReference>
<dbReference type="GO" id="GO:0005634">
    <property type="term" value="C:nucleus"/>
    <property type="evidence" value="ECO:0007669"/>
    <property type="project" value="TreeGrafter"/>
</dbReference>
<protein>
    <submittedName>
        <fullName evidence="2">SMC5-SMC6 complex localization factor 1</fullName>
    </submittedName>
</protein>
<dbReference type="InterPro" id="IPR036770">
    <property type="entry name" value="Ankyrin_rpt-contain_sf"/>
</dbReference>
<keyword evidence="3" id="KW-1185">Reference proteome</keyword>
<dbReference type="Proteomes" id="UP000261640">
    <property type="component" value="Unplaced"/>
</dbReference>
<dbReference type="GO" id="GO:0006974">
    <property type="term" value="P:DNA damage response"/>
    <property type="evidence" value="ECO:0007669"/>
    <property type="project" value="TreeGrafter"/>
</dbReference>